<feature type="region of interest" description="Disordered" evidence="1">
    <location>
        <begin position="210"/>
        <end position="234"/>
    </location>
</feature>
<keyword evidence="4" id="KW-1185">Reference proteome</keyword>
<evidence type="ECO:0000256" key="2">
    <source>
        <dbReference type="SAM" id="Phobius"/>
    </source>
</evidence>
<sequence length="377" mass="42594">MSTASNNNARDPSGYLTSPPSTVVKVVGTARDDINGLLGIVMSYNMERERYLVHMTSSQSTMALKKENIQKASMVEKYRCQFQQLQNDPRVREKVAHYVRWCENQVQPYKLWHVLGAALLFAVIMLYFFGFTKCLMMTSMFILLLVIVLPDILNKASPTVILQRFPQRSREALEQQLPFLRGKLSDRMAVAIIMMVVAFTLQSLFVGSGSSTPTVSPPPRPSGNAPKTALSTGAAASTTKEMMEKYYHLGFQDAIDGKDKGFSIQEELKKLADVQRRLLVAEEQEEPLADVINDDFDYYPTTPPPPQKPLLSRLFSFSAMGSMFYIYRMLKEKGIDQSTGLFSVGQLAANLQHHTELWQQGMLLFSVYNLMRVVLSW</sequence>
<comment type="caution">
    <text evidence="3">The sequence shown here is derived from an EMBL/GenBank/DDBJ whole genome shotgun (WGS) entry which is preliminary data.</text>
</comment>
<reference evidence="3" key="1">
    <citation type="journal article" date="2021" name="Sci. Rep.">
        <title>Diploid genomic architecture of Nitzschia inconspicua, an elite biomass production diatom.</title>
        <authorList>
            <person name="Oliver A."/>
            <person name="Podell S."/>
            <person name="Pinowska A."/>
            <person name="Traller J.C."/>
            <person name="Smith S.R."/>
            <person name="McClure R."/>
            <person name="Beliaev A."/>
            <person name="Bohutskyi P."/>
            <person name="Hill E.A."/>
            <person name="Rabines A."/>
            <person name="Zheng H."/>
            <person name="Allen L.Z."/>
            <person name="Kuo A."/>
            <person name="Grigoriev I.V."/>
            <person name="Allen A.E."/>
            <person name="Hazlebeck D."/>
            <person name="Allen E.E."/>
        </authorList>
    </citation>
    <scope>NUCLEOTIDE SEQUENCE</scope>
    <source>
        <strain evidence="3">Hildebrandi</strain>
    </source>
</reference>
<protein>
    <submittedName>
        <fullName evidence="3">Uncharacterized protein</fullName>
    </submittedName>
</protein>
<keyword evidence="2" id="KW-0812">Transmembrane</keyword>
<keyword evidence="2" id="KW-0472">Membrane</keyword>
<evidence type="ECO:0000256" key="1">
    <source>
        <dbReference type="SAM" id="MobiDB-lite"/>
    </source>
</evidence>
<dbReference type="OrthoDB" id="47421at2759"/>
<feature type="transmembrane region" description="Helical" evidence="2">
    <location>
        <begin position="188"/>
        <end position="207"/>
    </location>
</feature>
<dbReference type="AlphaFoldDB" id="A0A9K3M506"/>
<proteinExistence type="predicted"/>
<feature type="transmembrane region" description="Helical" evidence="2">
    <location>
        <begin position="111"/>
        <end position="129"/>
    </location>
</feature>
<evidence type="ECO:0000313" key="3">
    <source>
        <dbReference type="EMBL" id="KAG7373835.1"/>
    </source>
</evidence>
<evidence type="ECO:0000313" key="4">
    <source>
        <dbReference type="Proteomes" id="UP000693970"/>
    </source>
</evidence>
<feature type="transmembrane region" description="Helical" evidence="2">
    <location>
        <begin position="135"/>
        <end position="153"/>
    </location>
</feature>
<reference evidence="3" key="2">
    <citation type="submission" date="2021-04" db="EMBL/GenBank/DDBJ databases">
        <authorList>
            <person name="Podell S."/>
        </authorList>
    </citation>
    <scope>NUCLEOTIDE SEQUENCE</scope>
    <source>
        <strain evidence="3">Hildebrandi</strain>
    </source>
</reference>
<gene>
    <name evidence="3" type="ORF">IV203_012930</name>
</gene>
<organism evidence="3 4">
    <name type="scientific">Nitzschia inconspicua</name>
    <dbReference type="NCBI Taxonomy" id="303405"/>
    <lineage>
        <taxon>Eukaryota</taxon>
        <taxon>Sar</taxon>
        <taxon>Stramenopiles</taxon>
        <taxon>Ochrophyta</taxon>
        <taxon>Bacillariophyta</taxon>
        <taxon>Bacillariophyceae</taxon>
        <taxon>Bacillariophycidae</taxon>
        <taxon>Bacillariales</taxon>
        <taxon>Bacillariaceae</taxon>
        <taxon>Nitzschia</taxon>
    </lineage>
</organism>
<dbReference type="Proteomes" id="UP000693970">
    <property type="component" value="Unassembled WGS sequence"/>
</dbReference>
<keyword evidence="2" id="KW-1133">Transmembrane helix</keyword>
<dbReference type="EMBL" id="JAGRRH010000001">
    <property type="protein sequence ID" value="KAG7373835.1"/>
    <property type="molecule type" value="Genomic_DNA"/>
</dbReference>
<accession>A0A9K3M506</accession>
<name>A0A9K3M506_9STRA</name>